<dbReference type="RefSeq" id="WP_171781565.1">
    <property type="nucleotide sequence ID" value="NZ_JABFUH010000001.1"/>
</dbReference>
<protein>
    <submittedName>
        <fullName evidence="1">Uncharacterized protein</fullName>
    </submittedName>
</protein>
<dbReference type="EMBL" id="BKBC01000052">
    <property type="protein sequence ID" value="GEQ22558.1"/>
    <property type="molecule type" value="Genomic_DNA"/>
</dbReference>
<organism evidence="1 2">
    <name type="scientific">Clostridium butyricum</name>
    <dbReference type="NCBI Taxonomy" id="1492"/>
    <lineage>
        <taxon>Bacteria</taxon>
        <taxon>Bacillati</taxon>
        <taxon>Bacillota</taxon>
        <taxon>Clostridia</taxon>
        <taxon>Eubacteriales</taxon>
        <taxon>Clostridiaceae</taxon>
        <taxon>Clostridium</taxon>
    </lineage>
</organism>
<dbReference type="Proteomes" id="UP000321089">
    <property type="component" value="Unassembled WGS sequence"/>
</dbReference>
<evidence type="ECO:0000313" key="2">
    <source>
        <dbReference type="Proteomes" id="UP000321089"/>
    </source>
</evidence>
<proteinExistence type="predicted"/>
<reference evidence="1 2" key="1">
    <citation type="submission" date="2019-07" db="EMBL/GenBank/DDBJ databases">
        <title>Whole genome shotgun sequence of Clostridium butyricum NBRC 3858.</title>
        <authorList>
            <person name="Hosoyama A."/>
            <person name="Uohara A."/>
            <person name="Ohji S."/>
            <person name="Ichikawa N."/>
        </authorList>
    </citation>
    <scope>NUCLEOTIDE SEQUENCE [LARGE SCALE GENOMIC DNA]</scope>
    <source>
        <strain evidence="1 2">NBRC 3858</strain>
    </source>
</reference>
<comment type="caution">
    <text evidence="1">The sequence shown here is derived from an EMBL/GenBank/DDBJ whole genome shotgun (WGS) entry which is preliminary data.</text>
</comment>
<dbReference type="AlphaFoldDB" id="A0A512TRD2"/>
<evidence type="ECO:0000313" key="1">
    <source>
        <dbReference type="EMBL" id="GEQ22558.1"/>
    </source>
</evidence>
<name>A0A512TRD2_CLOBU</name>
<accession>A0A512TRD2</accession>
<gene>
    <name evidence="1" type="ORF">CBU02nite_30640</name>
</gene>
<sequence length="47" mass="5514">METATDVMEDKDFNVMSYFMKNITDNQYNKLIDILKNNGYGNLAQMM</sequence>